<dbReference type="Proteomes" id="UP000533905">
    <property type="component" value="Unassembled WGS sequence"/>
</dbReference>
<evidence type="ECO:0000313" key="2">
    <source>
        <dbReference type="EMBL" id="NNG23607.1"/>
    </source>
</evidence>
<organism evidence="2 3">
    <name type="scientific">Telluria aromaticivorans</name>
    <dbReference type="NCBI Taxonomy" id="2725995"/>
    <lineage>
        <taxon>Bacteria</taxon>
        <taxon>Pseudomonadati</taxon>
        <taxon>Pseudomonadota</taxon>
        <taxon>Betaproteobacteria</taxon>
        <taxon>Burkholderiales</taxon>
        <taxon>Oxalobacteraceae</taxon>
        <taxon>Telluria group</taxon>
        <taxon>Telluria</taxon>
    </lineage>
</organism>
<dbReference type="EMBL" id="JABAIV010000003">
    <property type="protein sequence ID" value="NNG23607.1"/>
    <property type="molecule type" value="Genomic_DNA"/>
</dbReference>
<feature type="region of interest" description="Disordered" evidence="1">
    <location>
        <begin position="1"/>
        <end position="21"/>
    </location>
</feature>
<dbReference type="RefSeq" id="WP_171084316.1">
    <property type="nucleotide sequence ID" value="NZ_JABAIV010000003.1"/>
</dbReference>
<evidence type="ECO:0000313" key="3">
    <source>
        <dbReference type="Proteomes" id="UP000533905"/>
    </source>
</evidence>
<evidence type="ECO:0000256" key="1">
    <source>
        <dbReference type="SAM" id="MobiDB-lite"/>
    </source>
</evidence>
<sequence length="127" mass="14020">MHNHDEKTGLAGHKHSTDPEIRKKELLREGEYFRSNVAHAKAQIRHAAHPEVMLHGVIDHATSALRVRADALLRPTGTSVSALMPYGMAAFNFIRQRRMGKQAAGAALVLGAIGYYLNKRRQQGANS</sequence>
<name>A0A7Y2NZ76_9BURK</name>
<gene>
    <name evidence="2" type="ORF">HGB41_11440</name>
</gene>
<reference evidence="2 3" key="1">
    <citation type="submission" date="2020-04" db="EMBL/GenBank/DDBJ databases">
        <title>Massilia sp. nov., a cold adapted bacteria isolated from Arctic soil.</title>
        <authorList>
            <person name="Son J."/>
            <person name="Ka J.-O."/>
        </authorList>
    </citation>
    <scope>NUCLEOTIDE SEQUENCE [LARGE SCALE GENOMIC DNA]</scope>
    <source>
        <strain evidence="2 3">ML15P13</strain>
    </source>
</reference>
<keyword evidence="3" id="KW-1185">Reference proteome</keyword>
<proteinExistence type="predicted"/>
<comment type="caution">
    <text evidence="2">The sequence shown here is derived from an EMBL/GenBank/DDBJ whole genome shotgun (WGS) entry which is preliminary data.</text>
</comment>
<protein>
    <submittedName>
        <fullName evidence="2">Uncharacterized protein</fullName>
    </submittedName>
</protein>
<dbReference type="AlphaFoldDB" id="A0A7Y2NZ76"/>
<accession>A0A7Y2NZ76</accession>